<dbReference type="GO" id="GO:0051082">
    <property type="term" value="F:unfolded protein binding"/>
    <property type="evidence" value="ECO:0007669"/>
    <property type="project" value="TreeGrafter"/>
</dbReference>
<sequence length="183" mass="21020">MRLTLISLNWAHRHRAALETRRYTMRKTLIALMFATALPTIAMAAPPAPPAGGPDADAPAMHMDRDDRGPGPRMDRGPGPMGPMAELDLTREQRQQIERLMREQRHDRREITQSYLEKMPAADQKAMHDEIEAKRSKTDSEVRALLRPDQQKLFDEIKKKEDERRAEWAEFKAWKAAKAAKTL</sequence>
<evidence type="ECO:0000313" key="3">
    <source>
        <dbReference type="EMBL" id="RMS30739.1"/>
    </source>
</evidence>
<gene>
    <name evidence="3" type="ORF">ALP70_04915</name>
</gene>
<feature type="compositionally biased region" description="Basic and acidic residues" evidence="1">
    <location>
        <begin position="62"/>
        <end position="76"/>
    </location>
</feature>
<organism evidence="3 4">
    <name type="scientific">Pseudomonas savastanoi</name>
    <name type="common">Pseudomonas syringae pv. savastanoi</name>
    <dbReference type="NCBI Taxonomy" id="29438"/>
    <lineage>
        <taxon>Bacteria</taxon>
        <taxon>Pseudomonadati</taxon>
        <taxon>Pseudomonadota</taxon>
        <taxon>Gammaproteobacteria</taxon>
        <taxon>Pseudomonadales</taxon>
        <taxon>Pseudomonadaceae</taxon>
        <taxon>Pseudomonas</taxon>
    </lineage>
</organism>
<dbReference type="PANTHER" id="PTHR38102:SF1">
    <property type="entry name" value="PERIPLASMIC CHAPERONE SPY"/>
    <property type="match status" value="1"/>
</dbReference>
<accession>A0A3M5C006</accession>
<comment type="caution">
    <text evidence="3">The sequence shown here is derived from an EMBL/GenBank/DDBJ whole genome shotgun (WGS) entry which is preliminary data.</text>
</comment>
<name>A0A3M5C006_PSESS</name>
<evidence type="ECO:0008006" key="5">
    <source>
        <dbReference type="Google" id="ProtNLM"/>
    </source>
</evidence>
<dbReference type="PANTHER" id="PTHR38102">
    <property type="entry name" value="PERIPLASMIC CHAPERONE SPY"/>
    <property type="match status" value="1"/>
</dbReference>
<keyword evidence="2" id="KW-0732">Signal</keyword>
<evidence type="ECO:0000313" key="4">
    <source>
        <dbReference type="Proteomes" id="UP000269801"/>
    </source>
</evidence>
<dbReference type="EMBL" id="RBSL01000054">
    <property type="protein sequence ID" value="RMS30739.1"/>
    <property type="molecule type" value="Genomic_DNA"/>
</dbReference>
<feature type="signal peptide" evidence="2">
    <location>
        <begin position="1"/>
        <end position="44"/>
    </location>
</feature>
<dbReference type="InterPro" id="IPR052211">
    <property type="entry name" value="Cpx_auxiliary_protein"/>
</dbReference>
<dbReference type="Proteomes" id="UP000269801">
    <property type="component" value="Unassembled WGS sequence"/>
</dbReference>
<proteinExistence type="predicted"/>
<protein>
    <recommendedName>
        <fullName evidence="5">Periplasmic protein</fullName>
    </recommendedName>
</protein>
<feature type="region of interest" description="Disordered" evidence="1">
    <location>
        <begin position="47"/>
        <end position="86"/>
    </location>
</feature>
<feature type="chain" id="PRO_5017971549" description="Periplasmic protein" evidence="2">
    <location>
        <begin position="45"/>
        <end position="183"/>
    </location>
</feature>
<dbReference type="GO" id="GO:0030288">
    <property type="term" value="C:outer membrane-bounded periplasmic space"/>
    <property type="evidence" value="ECO:0007669"/>
    <property type="project" value="TreeGrafter"/>
</dbReference>
<evidence type="ECO:0000256" key="2">
    <source>
        <dbReference type="SAM" id="SignalP"/>
    </source>
</evidence>
<dbReference type="AlphaFoldDB" id="A0A3M5C006"/>
<reference evidence="3 4" key="1">
    <citation type="submission" date="2018-08" db="EMBL/GenBank/DDBJ databases">
        <title>Recombination of ecologically and evolutionarily significant loci maintains genetic cohesion in the Pseudomonas syringae species complex.</title>
        <authorList>
            <person name="Dillon M."/>
            <person name="Thakur S."/>
            <person name="Almeida R.N.D."/>
            <person name="Weir B.S."/>
            <person name="Guttman D.S."/>
        </authorList>
    </citation>
    <scope>NUCLEOTIDE SEQUENCE [LARGE SCALE GENOMIC DNA]</scope>
    <source>
        <strain evidence="3 4">ICMP 13685</strain>
    </source>
</reference>
<evidence type="ECO:0000256" key="1">
    <source>
        <dbReference type="SAM" id="MobiDB-lite"/>
    </source>
</evidence>